<name>E1IHD2_9CHLR</name>
<evidence type="ECO:0000256" key="1">
    <source>
        <dbReference type="SAM" id="Phobius"/>
    </source>
</evidence>
<feature type="transmembrane region" description="Helical" evidence="1">
    <location>
        <begin position="46"/>
        <end position="67"/>
    </location>
</feature>
<dbReference type="HOGENOM" id="CLU_1072384_0_0_0"/>
<dbReference type="STRING" id="765420.OSCT_2733"/>
<sequence length="254" mass="27537">MRSLRFTGFMLLEYLRSGRVALEIIATMVVFFVFLRRVGISMNAEYFFSVTGVYAPILTLYTTAAFIGLGDRPQGYVLLAHGMSRTNYLLGIFGSALSIVAGSYGILALMAALFNRPLDLTIFGWMLGTIPLLLNVALLAALMLMLSPLVFPSSWRLTVLGLIALAFSSNFIGGPIFESLPPLVRAILRAIQAVLGGPLVPAFYGFQLTVTRDYSSMTAVANILAQISLLIALLGLAIYSFSRRDLIFSDGAQG</sequence>
<feature type="transmembrane region" description="Helical" evidence="1">
    <location>
        <begin position="120"/>
        <end position="145"/>
    </location>
</feature>
<feature type="transmembrane region" description="Helical" evidence="1">
    <location>
        <begin position="218"/>
        <end position="241"/>
    </location>
</feature>
<reference evidence="2 3" key="1">
    <citation type="journal article" date="2011" name="J. Bacteriol.">
        <title>Draft genome sequence of the anoxygenic filamentous phototrophic bacterium Oscillochloris trichoides subsp. DG-6.</title>
        <authorList>
            <person name="Kuznetsov B.B."/>
            <person name="Ivanovsky R.N."/>
            <person name="Keppen O.I."/>
            <person name="Sukhacheva M.V."/>
            <person name="Bumazhkin B.K."/>
            <person name="Patutina E.O."/>
            <person name="Beletsky A.V."/>
            <person name="Mardanov A.V."/>
            <person name="Baslerov R.V."/>
            <person name="Panteleeva A.N."/>
            <person name="Kolganova T.V."/>
            <person name="Ravin N.V."/>
            <person name="Skryabin K.G."/>
        </authorList>
    </citation>
    <scope>NUCLEOTIDE SEQUENCE [LARGE SCALE GENOMIC DNA]</scope>
    <source>
        <strain evidence="2 3">DG-6</strain>
    </source>
</reference>
<keyword evidence="3" id="KW-1185">Reference proteome</keyword>
<feature type="transmembrane region" description="Helical" evidence="1">
    <location>
        <begin position="88"/>
        <end position="114"/>
    </location>
</feature>
<protein>
    <submittedName>
        <fullName evidence="2">Uncharacterized protein</fullName>
    </submittedName>
</protein>
<dbReference type="EMBL" id="ADVR01000114">
    <property type="protein sequence ID" value="EFO79385.1"/>
    <property type="molecule type" value="Genomic_DNA"/>
</dbReference>
<dbReference type="Proteomes" id="UP000054010">
    <property type="component" value="Unassembled WGS sequence"/>
</dbReference>
<dbReference type="eggNOG" id="ENOG5033ZDF">
    <property type="taxonomic scope" value="Bacteria"/>
</dbReference>
<dbReference type="OrthoDB" id="153887at2"/>
<accession>E1IHD2</accession>
<feature type="transmembrane region" description="Helical" evidence="1">
    <location>
        <begin position="157"/>
        <end position="177"/>
    </location>
</feature>
<proteinExistence type="predicted"/>
<keyword evidence="1" id="KW-0812">Transmembrane</keyword>
<keyword evidence="1" id="KW-0472">Membrane</keyword>
<feature type="transmembrane region" description="Helical" evidence="1">
    <location>
        <begin position="20"/>
        <end position="40"/>
    </location>
</feature>
<evidence type="ECO:0000313" key="2">
    <source>
        <dbReference type="EMBL" id="EFO79385.1"/>
    </source>
</evidence>
<keyword evidence="1" id="KW-1133">Transmembrane helix</keyword>
<evidence type="ECO:0000313" key="3">
    <source>
        <dbReference type="Proteomes" id="UP000054010"/>
    </source>
</evidence>
<gene>
    <name evidence="2" type="ORF">OSCT_2733</name>
</gene>
<comment type="caution">
    <text evidence="2">The sequence shown here is derived from an EMBL/GenBank/DDBJ whole genome shotgun (WGS) entry which is preliminary data.</text>
</comment>
<feature type="transmembrane region" description="Helical" evidence="1">
    <location>
        <begin position="183"/>
        <end position="206"/>
    </location>
</feature>
<dbReference type="AlphaFoldDB" id="E1IHD2"/>
<organism evidence="2 3">
    <name type="scientific">Oscillochloris trichoides DG-6</name>
    <dbReference type="NCBI Taxonomy" id="765420"/>
    <lineage>
        <taxon>Bacteria</taxon>
        <taxon>Bacillati</taxon>
        <taxon>Chloroflexota</taxon>
        <taxon>Chloroflexia</taxon>
        <taxon>Chloroflexales</taxon>
        <taxon>Chloroflexineae</taxon>
        <taxon>Oscillochloridaceae</taxon>
        <taxon>Oscillochloris</taxon>
    </lineage>
</organism>